<protein>
    <recommendedName>
        <fullName evidence="4">Aa3-type cytochrome c oxidase subunit IV</fullName>
    </recommendedName>
</protein>
<gene>
    <name evidence="2" type="ORF">LZ519_02845</name>
</gene>
<keyword evidence="1" id="KW-1133">Transmembrane helix</keyword>
<evidence type="ECO:0000313" key="2">
    <source>
        <dbReference type="EMBL" id="MCL6678257.1"/>
    </source>
</evidence>
<dbReference type="RefSeq" id="WP_249867221.1">
    <property type="nucleotide sequence ID" value="NZ_JAMGBC010000001.1"/>
</dbReference>
<keyword evidence="1" id="KW-0472">Membrane</keyword>
<reference evidence="2" key="1">
    <citation type="submission" date="2022-05" db="EMBL/GenBank/DDBJ databases">
        <authorList>
            <person name="Jo J.-H."/>
            <person name="Im W.-T."/>
        </authorList>
    </citation>
    <scope>NUCLEOTIDE SEQUENCE</scope>
    <source>
        <strain evidence="2">RG327</strain>
    </source>
</reference>
<evidence type="ECO:0000313" key="3">
    <source>
        <dbReference type="Proteomes" id="UP001165343"/>
    </source>
</evidence>
<evidence type="ECO:0000256" key="1">
    <source>
        <dbReference type="SAM" id="Phobius"/>
    </source>
</evidence>
<dbReference type="Proteomes" id="UP001165343">
    <property type="component" value="Unassembled WGS sequence"/>
</dbReference>
<dbReference type="EMBL" id="JAMGBC010000001">
    <property type="protein sequence ID" value="MCL6678257.1"/>
    <property type="molecule type" value="Genomic_DNA"/>
</dbReference>
<evidence type="ECO:0008006" key="4">
    <source>
        <dbReference type="Google" id="ProtNLM"/>
    </source>
</evidence>
<proteinExistence type="predicted"/>
<sequence length="50" mass="5577">MAHDEEPILTNPPTQEVGRHVDDYSRFTALLKWGAIVCLIVAFIVLLIIG</sequence>
<keyword evidence="3" id="KW-1185">Reference proteome</keyword>
<organism evidence="2 3">
    <name type="scientific">Sphingomonas anseongensis</name>
    <dbReference type="NCBI Taxonomy" id="2908207"/>
    <lineage>
        <taxon>Bacteria</taxon>
        <taxon>Pseudomonadati</taxon>
        <taxon>Pseudomonadota</taxon>
        <taxon>Alphaproteobacteria</taxon>
        <taxon>Sphingomonadales</taxon>
        <taxon>Sphingomonadaceae</taxon>
        <taxon>Sphingomonas</taxon>
    </lineage>
</organism>
<name>A0ABT0RDD2_9SPHN</name>
<accession>A0ABT0RDD2</accession>
<feature type="transmembrane region" description="Helical" evidence="1">
    <location>
        <begin position="30"/>
        <end position="49"/>
    </location>
</feature>
<comment type="caution">
    <text evidence="2">The sequence shown here is derived from an EMBL/GenBank/DDBJ whole genome shotgun (WGS) entry which is preliminary data.</text>
</comment>
<keyword evidence="1" id="KW-0812">Transmembrane</keyword>